<keyword evidence="4" id="KW-1185">Reference proteome</keyword>
<dbReference type="STRING" id="2082308.A0A2K1R2P2"/>
<evidence type="ECO:0000313" key="4">
    <source>
        <dbReference type="Proteomes" id="UP000243797"/>
    </source>
</evidence>
<dbReference type="PANTHER" id="PTHR46825">
    <property type="entry name" value="D-ALANYL-D-ALANINE-CARBOXYPEPTIDASE/ENDOPEPTIDASE AMPH"/>
    <property type="match status" value="1"/>
</dbReference>
<dbReference type="Gene3D" id="3.40.710.10">
    <property type="entry name" value="DD-peptidase/beta-lactamase superfamily"/>
    <property type="match status" value="1"/>
</dbReference>
<accession>A0A2K1R2P2</accession>
<evidence type="ECO:0000313" key="3">
    <source>
        <dbReference type="EMBL" id="PNS21558.1"/>
    </source>
</evidence>
<name>A0A2K1R2P2_9PEZI</name>
<dbReference type="Proteomes" id="UP000243797">
    <property type="component" value="Unassembled WGS sequence"/>
</dbReference>
<dbReference type="InterPro" id="IPR001466">
    <property type="entry name" value="Beta-lactam-related"/>
</dbReference>
<dbReference type="Pfam" id="PF00144">
    <property type="entry name" value="Beta-lactamase"/>
    <property type="match status" value="1"/>
</dbReference>
<dbReference type="PANTHER" id="PTHR46825:SF9">
    <property type="entry name" value="BETA-LACTAMASE-RELATED DOMAIN-CONTAINING PROTEIN"/>
    <property type="match status" value="1"/>
</dbReference>
<dbReference type="AlphaFoldDB" id="A0A2K1R2P2"/>
<dbReference type="SUPFAM" id="SSF56601">
    <property type="entry name" value="beta-lactamase/transpeptidase-like"/>
    <property type="match status" value="1"/>
</dbReference>
<evidence type="ECO:0000259" key="2">
    <source>
        <dbReference type="Pfam" id="PF00144"/>
    </source>
</evidence>
<reference evidence="3 4" key="1">
    <citation type="submission" date="2017-06" db="EMBL/GenBank/DDBJ databases">
        <title>Draft genome sequence of a variant of Elsinoe murrayae.</title>
        <authorList>
            <person name="Cheng Q."/>
        </authorList>
    </citation>
    <scope>NUCLEOTIDE SEQUENCE [LARGE SCALE GENOMIC DNA]</scope>
    <source>
        <strain evidence="3 4">CQ-2017a</strain>
    </source>
</reference>
<organism evidence="3 4">
    <name type="scientific">Sphaceloma murrayae</name>
    <dbReference type="NCBI Taxonomy" id="2082308"/>
    <lineage>
        <taxon>Eukaryota</taxon>
        <taxon>Fungi</taxon>
        <taxon>Dikarya</taxon>
        <taxon>Ascomycota</taxon>
        <taxon>Pezizomycotina</taxon>
        <taxon>Dothideomycetes</taxon>
        <taxon>Dothideomycetidae</taxon>
        <taxon>Myriangiales</taxon>
        <taxon>Elsinoaceae</taxon>
        <taxon>Sphaceloma</taxon>
    </lineage>
</organism>
<dbReference type="InterPro" id="IPR012338">
    <property type="entry name" value="Beta-lactam/transpept-like"/>
</dbReference>
<sequence length="178" mass="20131">MDHRAIITRLGGLTDVVQQIRELCGVPSISVGVLHEGRVIHTKSVGYRDVERKLPADEDSLYLLASISKSFVTAALGILVDEGKPRWKDLVSKHLPDFNPSGDPRISQEADLIDLLRHSAGLSNPVVSQIEPQGAVQLHEEDFLELVNSAPTRDEDEQYFNREWVYSNYWLWPRCKSR</sequence>
<feature type="domain" description="Beta-lactamase-related" evidence="2">
    <location>
        <begin position="15"/>
        <end position="170"/>
    </location>
</feature>
<protein>
    <recommendedName>
        <fullName evidence="2">Beta-lactamase-related domain-containing protein</fullName>
    </recommendedName>
</protein>
<dbReference type="EMBL" id="NKHZ01000011">
    <property type="protein sequence ID" value="PNS21558.1"/>
    <property type="molecule type" value="Genomic_DNA"/>
</dbReference>
<proteinExistence type="inferred from homology"/>
<dbReference type="InterPro" id="IPR050491">
    <property type="entry name" value="AmpC-like"/>
</dbReference>
<dbReference type="InParanoid" id="A0A2K1R2P2"/>
<gene>
    <name evidence="3" type="ORF">CAC42_917</name>
</gene>
<evidence type="ECO:0000256" key="1">
    <source>
        <dbReference type="ARBA" id="ARBA00038215"/>
    </source>
</evidence>
<dbReference type="OrthoDB" id="5946976at2759"/>
<comment type="similarity">
    <text evidence="1">Belongs to the peptidase S12 family.</text>
</comment>
<comment type="caution">
    <text evidence="3">The sequence shown here is derived from an EMBL/GenBank/DDBJ whole genome shotgun (WGS) entry which is preliminary data.</text>
</comment>